<organism evidence="1 2">
    <name type="scientific">Azospirillum cavernae</name>
    <dbReference type="NCBI Taxonomy" id="2320860"/>
    <lineage>
        <taxon>Bacteria</taxon>
        <taxon>Pseudomonadati</taxon>
        <taxon>Pseudomonadota</taxon>
        <taxon>Alphaproteobacteria</taxon>
        <taxon>Rhodospirillales</taxon>
        <taxon>Azospirillaceae</taxon>
        <taxon>Azospirillum</taxon>
    </lineage>
</organism>
<proteinExistence type="predicted"/>
<protein>
    <submittedName>
        <fullName evidence="1">Uncharacterized protein</fullName>
    </submittedName>
</protein>
<sequence>MTTQVTYTSAMKLTAAAFDGVSDRLIHLAASTALTYLAGVNGWNTDKKIPAETVREQLVDTFQTSGNKRTTAYTFAQTGWKLAARLSKGDKAFRETLKASDLQEAVNLIVVQIKADLQAGNLPLTMDGLKALLEGPKKDAKPAKGAAEKILTLLNADDSEFSDQELEDILAAVRGLVTARAQHAAPLQQAA</sequence>
<keyword evidence="2" id="KW-1185">Reference proteome</keyword>
<gene>
    <name evidence="1" type="ORF">D3877_23515</name>
</gene>
<accession>A0A418VP99</accession>
<evidence type="ECO:0000313" key="2">
    <source>
        <dbReference type="Proteomes" id="UP000283458"/>
    </source>
</evidence>
<evidence type="ECO:0000313" key="1">
    <source>
        <dbReference type="EMBL" id="RJF78102.1"/>
    </source>
</evidence>
<dbReference type="RefSeq" id="WP_147395268.1">
    <property type="nucleotide sequence ID" value="NZ_QYUL01000004.1"/>
</dbReference>
<dbReference type="EMBL" id="QYUL01000004">
    <property type="protein sequence ID" value="RJF78102.1"/>
    <property type="molecule type" value="Genomic_DNA"/>
</dbReference>
<reference evidence="1 2" key="1">
    <citation type="submission" date="2018-09" db="EMBL/GenBank/DDBJ databases">
        <authorList>
            <person name="Zhu H."/>
        </authorList>
    </citation>
    <scope>NUCLEOTIDE SEQUENCE [LARGE SCALE GENOMIC DNA]</scope>
    <source>
        <strain evidence="1 2">K2W22B-5</strain>
    </source>
</reference>
<name>A0A418VP99_9PROT</name>
<comment type="caution">
    <text evidence="1">The sequence shown here is derived from an EMBL/GenBank/DDBJ whole genome shotgun (WGS) entry which is preliminary data.</text>
</comment>
<dbReference type="AlphaFoldDB" id="A0A418VP99"/>
<dbReference type="Proteomes" id="UP000283458">
    <property type="component" value="Unassembled WGS sequence"/>
</dbReference>